<protein>
    <submittedName>
        <fullName evidence="1">Uncharacterized protein</fullName>
    </submittedName>
</protein>
<gene>
    <name evidence="1" type="ORF">M9Y10_009235</name>
</gene>
<dbReference type="EMBL" id="JAPFFF010000015">
    <property type="protein sequence ID" value="KAK8866276.1"/>
    <property type="molecule type" value="Genomic_DNA"/>
</dbReference>
<dbReference type="Proteomes" id="UP001470230">
    <property type="component" value="Unassembled WGS sequence"/>
</dbReference>
<name>A0ABR2IQA8_9EUKA</name>
<proteinExistence type="predicted"/>
<accession>A0ABR2IQA8</accession>
<evidence type="ECO:0000313" key="2">
    <source>
        <dbReference type="Proteomes" id="UP001470230"/>
    </source>
</evidence>
<evidence type="ECO:0000313" key="1">
    <source>
        <dbReference type="EMBL" id="KAK8866276.1"/>
    </source>
</evidence>
<sequence length="188" mass="21676">MVLKENGTQISLNQDWFDIKDSVRNPKGTLQFQKVDDIVRLCVVDVKYSNLVNDQFFTQTFGLTPDYEMDINKSIEQQTINEPERISNPEELCSENNNSSTIKYLLSITDIPENINLIDEAEFLRIHLPNRITNEHGKPIGTVICSAKCEKENYTCDIECLRRINITREFLNVTEKVPDKVVTFTKEG</sequence>
<keyword evidence="2" id="KW-1185">Reference proteome</keyword>
<reference evidence="1 2" key="1">
    <citation type="submission" date="2024-04" db="EMBL/GenBank/DDBJ databases">
        <title>Tritrichomonas musculus Genome.</title>
        <authorList>
            <person name="Alves-Ferreira E."/>
            <person name="Grigg M."/>
            <person name="Lorenzi H."/>
            <person name="Galac M."/>
        </authorList>
    </citation>
    <scope>NUCLEOTIDE SEQUENCE [LARGE SCALE GENOMIC DNA]</scope>
    <source>
        <strain evidence="1 2">EAF2021</strain>
    </source>
</reference>
<organism evidence="1 2">
    <name type="scientific">Tritrichomonas musculus</name>
    <dbReference type="NCBI Taxonomy" id="1915356"/>
    <lineage>
        <taxon>Eukaryota</taxon>
        <taxon>Metamonada</taxon>
        <taxon>Parabasalia</taxon>
        <taxon>Tritrichomonadida</taxon>
        <taxon>Tritrichomonadidae</taxon>
        <taxon>Tritrichomonas</taxon>
    </lineage>
</organism>
<comment type="caution">
    <text evidence="1">The sequence shown here is derived from an EMBL/GenBank/DDBJ whole genome shotgun (WGS) entry which is preliminary data.</text>
</comment>